<dbReference type="AlphaFoldDB" id="A0A3B3RKT8"/>
<evidence type="ECO:0000256" key="2">
    <source>
        <dbReference type="SAM" id="Coils"/>
    </source>
</evidence>
<dbReference type="Ensembl" id="ENSPKIT00000036221.1">
    <property type="protein sequence ID" value="ENSPKIP00000018445.1"/>
    <property type="gene ID" value="ENSPKIG00000004005.1"/>
</dbReference>
<organism evidence="4 5">
    <name type="scientific">Paramormyrops kingsleyae</name>
    <dbReference type="NCBI Taxonomy" id="1676925"/>
    <lineage>
        <taxon>Eukaryota</taxon>
        <taxon>Metazoa</taxon>
        <taxon>Chordata</taxon>
        <taxon>Craniata</taxon>
        <taxon>Vertebrata</taxon>
        <taxon>Euteleostomi</taxon>
        <taxon>Actinopterygii</taxon>
        <taxon>Neopterygii</taxon>
        <taxon>Teleostei</taxon>
        <taxon>Osteoglossocephala</taxon>
        <taxon>Osteoglossomorpha</taxon>
        <taxon>Osteoglossiformes</taxon>
        <taxon>Mormyridae</taxon>
        <taxon>Paramormyrops</taxon>
    </lineage>
</organism>
<sequence>MESELLLSWKDERAELAAEISRLQDELAGSRAVNEELRFRGQALTDRLAQSVEPSSSMSIRLDTERREWRKKLVESRERESRQTLLVHKLQSKVLEYRGRCQQLEQQLLTGERELRKRERIRDEHSNSMESALIRLEEEQNSIGLAELNSFLRSQLSKSEEANEALREDLSKLTADWSRAVEEAGLKEKEWQNEREILTGHISQEHTRLLTVWGGVVKLKRQCHTVKSATD</sequence>
<feature type="coiled-coil region" evidence="2">
    <location>
        <begin position="6"/>
        <end position="33"/>
    </location>
</feature>
<evidence type="ECO:0000313" key="4">
    <source>
        <dbReference type="Ensembl" id="ENSPKIP00000018445.1"/>
    </source>
</evidence>
<dbReference type="GeneTree" id="ENSGT00940000164964"/>
<dbReference type="Pfam" id="PF15035">
    <property type="entry name" value="Rootletin"/>
    <property type="match status" value="1"/>
</dbReference>
<name>A0A3B3RKT8_9TELE</name>
<accession>A0A3B3RKT8</accession>
<feature type="coiled-coil region" evidence="2">
    <location>
        <begin position="149"/>
        <end position="176"/>
    </location>
</feature>
<dbReference type="Proteomes" id="UP000261540">
    <property type="component" value="Unplaced"/>
</dbReference>
<evidence type="ECO:0000313" key="5">
    <source>
        <dbReference type="Proteomes" id="UP000261540"/>
    </source>
</evidence>
<dbReference type="InterPro" id="IPR055167">
    <property type="entry name" value="Rootletin-like_CC"/>
</dbReference>
<feature type="domain" description="Rootletin-like coiled-coil" evidence="3">
    <location>
        <begin position="70"/>
        <end position="231"/>
    </location>
</feature>
<proteinExistence type="predicted"/>
<evidence type="ECO:0000259" key="3">
    <source>
        <dbReference type="Pfam" id="PF15035"/>
    </source>
</evidence>
<protein>
    <recommendedName>
        <fullName evidence="3">Rootletin-like coiled-coil domain-containing protein</fullName>
    </recommendedName>
</protein>
<reference evidence="4" key="1">
    <citation type="submission" date="2025-08" db="UniProtKB">
        <authorList>
            <consortium name="Ensembl"/>
        </authorList>
    </citation>
    <scope>IDENTIFICATION</scope>
</reference>
<keyword evidence="5" id="KW-1185">Reference proteome</keyword>
<feature type="coiled-coil region" evidence="2">
    <location>
        <begin position="87"/>
        <end position="121"/>
    </location>
</feature>
<evidence type="ECO:0000256" key="1">
    <source>
        <dbReference type="ARBA" id="ARBA00023054"/>
    </source>
</evidence>
<keyword evidence="1 2" id="KW-0175">Coiled coil</keyword>
<dbReference type="STRING" id="1676925.ENSPKIP00000018445"/>
<reference evidence="4" key="2">
    <citation type="submission" date="2025-09" db="UniProtKB">
        <authorList>
            <consortium name="Ensembl"/>
        </authorList>
    </citation>
    <scope>IDENTIFICATION</scope>
</reference>